<keyword evidence="3" id="KW-0313">Glucose metabolism</keyword>
<comment type="caution">
    <text evidence="9">The sequence shown here is derived from an EMBL/GenBank/DDBJ whole genome shotgun (WGS) entry which is preliminary data.</text>
</comment>
<feature type="domain" description="Glycosyl transferase family 1" evidence="7">
    <location>
        <begin position="213"/>
        <end position="380"/>
    </location>
</feature>
<evidence type="ECO:0000259" key="8">
    <source>
        <dbReference type="Pfam" id="PF21269"/>
    </source>
</evidence>
<dbReference type="Gene3D" id="3.40.50.2000">
    <property type="entry name" value="Glycogen Phosphorylase B"/>
    <property type="match status" value="2"/>
</dbReference>
<comment type="similarity">
    <text evidence="1">Belongs to the glycosyltransferase group 1 family. Glycosyltransferase 4 subfamily.</text>
</comment>
<dbReference type="InterPro" id="IPR052078">
    <property type="entry name" value="Trehalose_Metab_GTase"/>
</dbReference>
<dbReference type="SUPFAM" id="SSF53756">
    <property type="entry name" value="UDP-Glycosyltransferase/glycogen phosphorylase"/>
    <property type="match status" value="1"/>
</dbReference>
<evidence type="ECO:0000259" key="7">
    <source>
        <dbReference type="Pfam" id="PF00534"/>
    </source>
</evidence>
<keyword evidence="10" id="KW-1185">Reference proteome</keyword>
<evidence type="ECO:0000256" key="4">
    <source>
        <dbReference type="ARBA" id="ARBA00022676"/>
    </source>
</evidence>
<feature type="domain" description="Trehalose synthase N-terminal" evidence="8">
    <location>
        <begin position="34"/>
        <end position="179"/>
    </location>
</feature>
<dbReference type="EC" id="2.4.-.-" evidence="9"/>
<dbReference type="PANTHER" id="PTHR47779:SF1">
    <property type="entry name" value="SYNTHASE (CCG-9), PUTATIVE (AFU_ORTHOLOGUE AFUA_3G12100)-RELATED"/>
    <property type="match status" value="1"/>
</dbReference>
<dbReference type="EMBL" id="JBHPKH010000075">
    <property type="protein sequence ID" value="MFC1573104.1"/>
    <property type="molecule type" value="Genomic_DNA"/>
</dbReference>
<keyword evidence="4 9" id="KW-0328">Glycosyltransferase</keyword>
<accession>A0ABV6YL97</accession>
<evidence type="ECO:0000313" key="10">
    <source>
        <dbReference type="Proteomes" id="UP001593833"/>
    </source>
</evidence>
<evidence type="ECO:0000313" key="9">
    <source>
        <dbReference type="EMBL" id="MFC1573104.1"/>
    </source>
</evidence>
<keyword evidence="6" id="KW-0119">Carbohydrate metabolism</keyword>
<gene>
    <name evidence="9" type="ORF">ACFL6M_05840</name>
</gene>
<dbReference type="Pfam" id="PF00534">
    <property type="entry name" value="Glycos_transf_1"/>
    <property type="match status" value="1"/>
</dbReference>
<comment type="subunit">
    <text evidence="2">Homodimer.</text>
</comment>
<evidence type="ECO:0000256" key="2">
    <source>
        <dbReference type="ARBA" id="ARBA00011738"/>
    </source>
</evidence>
<organism evidence="9 10">
    <name type="scientific">Eiseniibacteriota bacterium</name>
    <dbReference type="NCBI Taxonomy" id="2212470"/>
    <lineage>
        <taxon>Bacteria</taxon>
        <taxon>Candidatus Eiseniibacteriota</taxon>
    </lineage>
</organism>
<evidence type="ECO:0000256" key="3">
    <source>
        <dbReference type="ARBA" id="ARBA00022526"/>
    </source>
</evidence>
<proteinExistence type="inferred from homology"/>
<dbReference type="PANTHER" id="PTHR47779">
    <property type="entry name" value="SYNTHASE (CCG-9), PUTATIVE (AFU_ORTHOLOGUE AFUA_3G12100)-RELATED"/>
    <property type="match status" value="1"/>
</dbReference>
<evidence type="ECO:0000256" key="1">
    <source>
        <dbReference type="ARBA" id="ARBA00009481"/>
    </source>
</evidence>
<evidence type="ECO:0000256" key="5">
    <source>
        <dbReference type="ARBA" id="ARBA00022679"/>
    </source>
</evidence>
<dbReference type="InterPro" id="IPR001296">
    <property type="entry name" value="Glyco_trans_1"/>
</dbReference>
<name>A0ABV6YL97_UNCEI</name>
<dbReference type="InterPro" id="IPR049438">
    <property type="entry name" value="TreT_GT1"/>
</dbReference>
<dbReference type="Proteomes" id="UP001593833">
    <property type="component" value="Unassembled WGS sequence"/>
</dbReference>
<protein>
    <submittedName>
        <fullName evidence="9">Glycosyltransferase</fullName>
        <ecNumber evidence="9">2.4.-.-</ecNumber>
    </submittedName>
</protein>
<sequence length="413" mass="46179">MTEGIQRYAEVVGEDVIHHLYQLAEPLRGWKVVHVNSTRVGGGVAEILAKLVPLMEELGLAASWEVITGGDDFYQCTKRFHNGLQGNMVDLPQRLLTAYEDTNTQNAETLRPVLEDADVVIIHDPQPAPLLALCPKRRGKWVWRCHIDVSRPFRPVWRYLRNHVSSYDASIFSLADFAQPLPHTQYLISPSIDPLSEKNMELSAEEIQAVYTQFGIDPNRPVITQVSRFDRFKDPVGVIRAYRLATEFIPSLQLVLAGGEATDDPEGAAVLEEVKAAAGDDTNIHILLLPADAHRTINALQRISDIVLQKSIKEGFGLTVTEGMWKGKPVIGGNTGGIHLQVINHHTGFLVDTPEGAALRIRYLLNQRSRLEEMGAKAKEFVRENFLLTRHLREYLTLMLALTHGEEGRIELG</sequence>
<evidence type="ECO:0000256" key="6">
    <source>
        <dbReference type="ARBA" id="ARBA00023277"/>
    </source>
</evidence>
<dbReference type="Pfam" id="PF21269">
    <property type="entry name" value="TreT_GT1"/>
    <property type="match status" value="1"/>
</dbReference>
<reference evidence="9 10" key="1">
    <citation type="submission" date="2024-09" db="EMBL/GenBank/DDBJ databases">
        <authorList>
            <person name="D'Angelo T."/>
        </authorList>
    </citation>
    <scope>NUCLEOTIDE SEQUENCE [LARGE SCALE GENOMIC DNA]</scope>
    <source>
        <strain evidence="9">SAG AM-320-E07</strain>
    </source>
</reference>
<dbReference type="GO" id="GO:0016757">
    <property type="term" value="F:glycosyltransferase activity"/>
    <property type="evidence" value="ECO:0007669"/>
    <property type="project" value="UniProtKB-KW"/>
</dbReference>
<keyword evidence="5 9" id="KW-0808">Transferase</keyword>